<dbReference type="InterPro" id="IPR036249">
    <property type="entry name" value="Thioredoxin-like_sf"/>
</dbReference>
<reference evidence="5" key="2">
    <citation type="submission" date="2025-08" db="UniProtKB">
        <authorList>
            <consortium name="Ensembl"/>
        </authorList>
    </citation>
    <scope>IDENTIFICATION</scope>
</reference>
<dbReference type="SUPFAM" id="SSF47616">
    <property type="entry name" value="GST C-terminal domain-like"/>
    <property type="match status" value="1"/>
</dbReference>
<dbReference type="SFLD" id="SFLDS00019">
    <property type="entry name" value="Glutathione_Transferase_(cytos"/>
    <property type="match status" value="1"/>
</dbReference>
<dbReference type="Pfam" id="PF13417">
    <property type="entry name" value="GST_N_3"/>
    <property type="match status" value="1"/>
</dbReference>
<evidence type="ECO:0000256" key="2">
    <source>
        <dbReference type="ARBA" id="ARBA00022490"/>
    </source>
</evidence>
<comment type="subcellular location">
    <subcellularLocation>
        <location evidence="1">Cytoplasm</location>
    </subcellularLocation>
</comment>
<dbReference type="GeneTree" id="ENSGT00940000163205"/>
<evidence type="ECO:0000313" key="5">
    <source>
        <dbReference type="Ensembl" id="ENSVURP00010018782.1"/>
    </source>
</evidence>
<dbReference type="Ensembl" id="ENSVURT00010021346.1">
    <property type="protein sequence ID" value="ENSVURP00010018782.1"/>
    <property type="gene ID" value="ENSVURG00010014265.1"/>
</dbReference>
<organism evidence="5 6">
    <name type="scientific">Vombatus ursinus</name>
    <name type="common">Common wombat</name>
    <dbReference type="NCBI Taxonomy" id="29139"/>
    <lineage>
        <taxon>Eukaryota</taxon>
        <taxon>Metazoa</taxon>
        <taxon>Chordata</taxon>
        <taxon>Craniata</taxon>
        <taxon>Vertebrata</taxon>
        <taxon>Euteleostomi</taxon>
        <taxon>Mammalia</taxon>
        <taxon>Metatheria</taxon>
        <taxon>Diprotodontia</taxon>
        <taxon>Vombatidae</taxon>
        <taxon>Vombatus</taxon>
    </lineage>
</organism>
<dbReference type="AlphaFoldDB" id="A0A4X2LCP5"/>
<dbReference type="Gene3D" id="1.20.1050.10">
    <property type="match status" value="1"/>
</dbReference>
<sequence length="244" mass="28114">MSLELYLDLISPPCRAIYIFAKMNNIHFNYFAVNLLQGEQHSKEFEAISILRKVPVLREGSFILAESVPILLYLTRKFNTSIYWYPPDIHIQASIDEYMAWQYEEKSCRLGWAGISGSRGPCPCPFLPSLPLPFSLSLLTPMETNTQLFCNHFLKDKPFLVGNVISLADLMAAVELMQPSGADFDIFLGRPKLHEWLLRVEEIVGHRLFQEAHEKLLTIRNWDVSILDPSVRKKILIMIEKMTK</sequence>
<dbReference type="InterPro" id="IPR010987">
    <property type="entry name" value="Glutathione-S-Trfase_C-like"/>
</dbReference>
<protein>
    <recommendedName>
        <fullName evidence="7">Glutathione transferase</fullName>
    </recommendedName>
</protein>
<evidence type="ECO:0000313" key="6">
    <source>
        <dbReference type="Proteomes" id="UP000314987"/>
    </source>
</evidence>
<dbReference type="InterPro" id="IPR040079">
    <property type="entry name" value="Glutathione_S-Trfase"/>
</dbReference>
<keyword evidence="6" id="KW-1185">Reference proteome</keyword>
<accession>A0A4X2LCP5</accession>
<dbReference type="PANTHER" id="PTHR43917:SF13">
    <property type="entry name" value="GLUTATHIONE S-TRANSFERASE THETA-4-RELATED"/>
    <property type="match status" value="1"/>
</dbReference>
<feature type="domain" description="GST N-terminal" evidence="3">
    <location>
        <begin position="1"/>
        <end position="82"/>
    </location>
</feature>
<dbReference type="PANTHER" id="PTHR43917">
    <property type="match status" value="1"/>
</dbReference>
<dbReference type="GO" id="GO:0005737">
    <property type="term" value="C:cytoplasm"/>
    <property type="evidence" value="ECO:0007669"/>
    <property type="project" value="UniProtKB-SubCell"/>
</dbReference>
<proteinExistence type="predicted"/>
<reference evidence="5" key="3">
    <citation type="submission" date="2025-09" db="UniProtKB">
        <authorList>
            <consortium name="Ensembl"/>
        </authorList>
    </citation>
    <scope>IDENTIFICATION</scope>
</reference>
<keyword evidence="2" id="KW-0963">Cytoplasm</keyword>
<dbReference type="InterPro" id="IPR051369">
    <property type="entry name" value="GST_Theta"/>
</dbReference>
<evidence type="ECO:0008006" key="7">
    <source>
        <dbReference type="Google" id="ProtNLM"/>
    </source>
</evidence>
<dbReference type="InterPro" id="IPR004045">
    <property type="entry name" value="Glutathione_S-Trfase_N"/>
</dbReference>
<dbReference type="GO" id="GO:0004364">
    <property type="term" value="F:glutathione transferase activity"/>
    <property type="evidence" value="ECO:0007669"/>
    <property type="project" value="TreeGrafter"/>
</dbReference>
<dbReference type="PROSITE" id="PS50404">
    <property type="entry name" value="GST_NTER"/>
    <property type="match status" value="1"/>
</dbReference>
<dbReference type="Proteomes" id="UP000314987">
    <property type="component" value="Unassembled WGS sequence"/>
</dbReference>
<reference evidence="6" key="1">
    <citation type="submission" date="2018-12" db="EMBL/GenBank/DDBJ databases">
        <authorList>
            <person name="Yazar S."/>
        </authorList>
    </citation>
    <scope>NUCLEOTIDE SEQUENCE [LARGE SCALE GENOMIC DNA]</scope>
</reference>
<dbReference type="Gene3D" id="3.40.30.10">
    <property type="entry name" value="Glutaredoxin"/>
    <property type="match status" value="1"/>
</dbReference>
<dbReference type="GO" id="GO:0006749">
    <property type="term" value="P:glutathione metabolic process"/>
    <property type="evidence" value="ECO:0007669"/>
    <property type="project" value="TreeGrafter"/>
</dbReference>
<dbReference type="STRING" id="29139.ENSVURP00010018782"/>
<dbReference type="PROSITE" id="PS50405">
    <property type="entry name" value="GST_CTER"/>
    <property type="match status" value="1"/>
</dbReference>
<evidence type="ECO:0000256" key="1">
    <source>
        <dbReference type="ARBA" id="ARBA00004496"/>
    </source>
</evidence>
<dbReference type="SUPFAM" id="SSF52833">
    <property type="entry name" value="Thioredoxin-like"/>
    <property type="match status" value="1"/>
</dbReference>
<name>A0A4X2LCP5_VOMUR</name>
<dbReference type="InterPro" id="IPR036282">
    <property type="entry name" value="Glutathione-S-Trfase_C_sf"/>
</dbReference>
<evidence type="ECO:0000259" key="4">
    <source>
        <dbReference type="PROSITE" id="PS50405"/>
    </source>
</evidence>
<evidence type="ECO:0000259" key="3">
    <source>
        <dbReference type="PROSITE" id="PS50404"/>
    </source>
</evidence>
<feature type="domain" description="GST C-terminal" evidence="4">
    <location>
        <begin position="88"/>
        <end position="224"/>
    </location>
</feature>